<dbReference type="SUPFAM" id="SSF52172">
    <property type="entry name" value="CheY-like"/>
    <property type="match status" value="1"/>
</dbReference>
<proteinExistence type="predicted"/>
<dbReference type="PANTHER" id="PTHR45228:SF9">
    <property type="entry name" value="3'3'-CGAMP-SPECIFIC PHOSPHODIESTERASE 2"/>
    <property type="match status" value="1"/>
</dbReference>
<sequence length="497" mass="55464">MPEATASREQTWHILIVDDEIAIHQISRLVLARKQVLGRPLQLHSAMSAAEARELLGGDTEFAMAFIDVVMEQDDAGLTLVDWIRNELKNSTIRLILRTGQAGLAPEDQVITRYDINDYKTKTELTAQKLVTAVYTAIRGYRDIVTIQRSLEAFRRLIECSTDILKIRDLSKFASAALANLLSLMDMDSSALYIVRREKNFYQEEQEVALASCGRFDTDSNGADLPQTVRNRIDNAFRNGKSSNENGIFVGVFATSQDTSSVLYIEYNEHSEGFNSSLAELFANNLALVLESLVTHAQQEQTQHELMYIVGDAIEARSKETGSHVKRVSLLCELIAEKLGLPPSFVHAIKIAAPLHDIGKVTTPEAILHKPGPLDPEEWAIMQSHATVGGSLLSRSSLPIARMGATLARYHHECWDGSGYPEGLKGKDIPMEARIMALVDVFDALGSKRSYKTPWPAAKIRAYLLEQSGKKFDPSLVQVLLDNFDLCQEVRRRYPDY</sequence>
<dbReference type="SUPFAM" id="SSF109604">
    <property type="entry name" value="HD-domain/PDEase-like"/>
    <property type="match status" value="1"/>
</dbReference>
<feature type="domain" description="HD-GYP" evidence="3">
    <location>
        <begin position="299"/>
        <end position="496"/>
    </location>
</feature>
<dbReference type="Pfam" id="PF13487">
    <property type="entry name" value="HD_5"/>
    <property type="match status" value="1"/>
</dbReference>
<dbReference type="Proteomes" id="UP000663281">
    <property type="component" value="Chromosome"/>
</dbReference>
<dbReference type="Gene3D" id="1.10.3210.10">
    <property type="entry name" value="Hypothetical protein af1432"/>
    <property type="match status" value="1"/>
</dbReference>
<dbReference type="KEGG" id="scyp:JYB88_07375"/>
<organism evidence="4 5">
    <name type="scientific">Shewanella cyperi</name>
    <dbReference type="NCBI Taxonomy" id="2814292"/>
    <lineage>
        <taxon>Bacteria</taxon>
        <taxon>Pseudomonadati</taxon>
        <taxon>Pseudomonadota</taxon>
        <taxon>Gammaproteobacteria</taxon>
        <taxon>Alteromonadales</taxon>
        <taxon>Shewanellaceae</taxon>
        <taxon>Shewanella</taxon>
    </lineage>
</organism>
<reference evidence="4 5" key="1">
    <citation type="submission" date="2021-03" db="EMBL/GenBank/DDBJ databases">
        <title>Novel species identification of genus Shewanella.</title>
        <authorList>
            <person name="Liu G."/>
            <person name="Zhang Q."/>
        </authorList>
    </citation>
    <scope>NUCLEOTIDE SEQUENCE [LARGE SCALE GENOMIC DNA]</scope>
    <source>
        <strain evidence="4 5">FJAT-53726</strain>
    </source>
</reference>
<dbReference type="GO" id="GO:0008081">
    <property type="term" value="F:phosphoric diester hydrolase activity"/>
    <property type="evidence" value="ECO:0007669"/>
    <property type="project" value="UniProtKB-ARBA"/>
</dbReference>
<evidence type="ECO:0000259" key="2">
    <source>
        <dbReference type="PROSITE" id="PS50110"/>
    </source>
</evidence>
<accession>A0A974XNU5</accession>
<dbReference type="EMBL" id="CP071504">
    <property type="protein sequence ID" value="QSX31819.1"/>
    <property type="molecule type" value="Genomic_DNA"/>
</dbReference>
<dbReference type="PANTHER" id="PTHR45228">
    <property type="entry name" value="CYCLIC DI-GMP PHOSPHODIESTERASE TM_0186-RELATED"/>
    <property type="match status" value="1"/>
</dbReference>
<keyword evidence="5" id="KW-1185">Reference proteome</keyword>
<dbReference type="AlphaFoldDB" id="A0A974XNU5"/>
<evidence type="ECO:0000259" key="3">
    <source>
        <dbReference type="PROSITE" id="PS51832"/>
    </source>
</evidence>
<dbReference type="InterPro" id="IPR011006">
    <property type="entry name" value="CheY-like_superfamily"/>
</dbReference>
<evidence type="ECO:0000313" key="4">
    <source>
        <dbReference type="EMBL" id="QSX31819.1"/>
    </source>
</evidence>
<dbReference type="PROSITE" id="PS51832">
    <property type="entry name" value="HD_GYP"/>
    <property type="match status" value="1"/>
</dbReference>
<dbReference type="InterPro" id="IPR052020">
    <property type="entry name" value="Cyclic_di-GMP/3'3'-cGAMP_PDE"/>
</dbReference>
<dbReference type="InterPro" id="IPR003607">
    <property type="entry name" value="HD/PDEase_dom"/>
</dbReference>
<dbReference type="CDD" id="cd00077">
    <property type="entry name" value="HDc"/>
    <property type="match status" value="1"/>
</dbReference>
<dbReference type="Gene3D" id="3.40.50.2300">
    <property type="match status" value="1"/>
</dbReference>
<dbReference type="SMART" id="SM00471">
    <property type="entry name" value="HDc"/>
    <property type="match status" value="1"/>
</dbReference>
<keyword evidence="1" id="KW-0597">Phosphoprotein</keyword>
<evidence type="ECO:0000256" key="1">
    <source>
        <dbReference type="PROSITE-ProRule" id="PRU00169"/>
    </source>
</evidence>
<feature type="modified residue" description="4-aspartylphosphate" evidence="1">
    <location>
        <position position="68"/>
    </location>
</feature>
<dbReference type="InterPro" id="IPR037522">
    <property type="entry name" value="HD_GYP_dom"/>
</dbReference>
<dbReference type="InterPro" id="IPR001789">
    <property type="entry name" value="Sig_transdc_resp-reg_receiver"/>
</dbReference>
<dbReference type="PROSITE" id="PS50110">
    <property type="entry name" value="RESPONSE_REGULATORY"/>
    <property type="match status" value="1"/>
</dbReference>
<protein>
    <submittedName>
        <fullName evidence="4">DUF3369 domain-containing protein</fullName>
    </submittedName>
</protein>
<gene>
    <name evidence="4" type="ORF">JYB88_07375</name>
</gene>
<dbReference type="InterPro" id="IPR021800">
    <property type="entry name" value="DUF3369"/>
</dbReference>
<evidence type="ECO:0000313" key="5">
    <source>
        <dbReference type="Proteomes" id="UP000663281"/>
    </source>
</evidence>
<dbReference type="Pfam" id="PF11849">
    <property type="entry name" value="DUF3369"/>
    <property type="match status" value="1"/>
</dbReference>
<feature type="domain" description="Response regulatory" evidence="2">
    <location>
        <begin position="13"/>
        <end position="137"/>
    </location>
</feature>
<dbReference type="GO" id="GO:0000160">
    <property type="term" value="P:phosphorelay signal transduction system"/>
    <property type="evidence" value="ECO:0007669"/>
    <property type="project" value="InterPro"/>
</dbReference>
<name>A0A974XNU5_9GAMM</name>